<keyword evidence="12" id="KW-1185">Reference proteome</keyword>
<evidence type="ECO:0000256" key="6">
    <source>
        <dbReference type="ARBA" id="ARBA00023121"/>
    </source>
</evidence>
<sequence length="398" mass="41409">MAGARNTAPIVAGVGMIPFAKPGASESYDVMGALAASQALIDAGLDFADVRQAYAGYVYGDSACGQKALYRVGMTGIPVVNVNNNCSTGSTALFLARQAIEHGIADCVLALGFEQMKPGAIASVFDDRPSPFDAFDATCDALVGHAEVPLALRYFGGAGKAHNDRHGSTLEDFARIRAKASRHAANNPLALFRKQVTAEEVMASPVLWPGVMHRLMACPPTCGAAAAVLVSPDFAARRGIDGRVRIAAQAMTTDTPSTFDSRDMMRLVGYDMTAAAARQVYEAAGTGPGDLDVVELHDCFAQNELITYEGLGLCPEGGASKFIADGDNSYGGRVVTNPSGGLLSKGHPLGATGLAQCFELTHQLRGTAGPRQVEGARTALQHNLGLGGACVVTLYQTA</sequence>
<evidence type="ECO:0000259" key="9">
    <source>
        <dbReference type="Pfam" id="PF00108"/>
    </source>
</evidence>
<dbReference type="EC" id="2.3.1.176" evidence="2"/>
<dbReference type="PANTHER" id="PTHR42870:SF1">
    <property type="entry name" value="NON-SPECIFIC LIPID-TRANSFER PROTEIN-LIKE 2"/>
    <property type="match status" value="1"/>
</dbReference>
<evidence type="ECO:0000256" key="1">
    <source>
        <dbReference type="ARBA" id="ARBA00004275"/>
    </source>
</evidence>
<accession>A0ABX2TDC6</accession>
<reference evidence="11 12" key="1">
    <citation type="submission" date="2020-05" db="EMBL/GenBank/DDBJ databases">
        <title>Azospirillum oleiclasticum sp. nov, a nitrogen-fixing and heavy crude oil-emulsifying bacterium isolated from the crude oil of Yumen Oilfield.</title>
        <authorList>
            <person name="Wu D."/>
            <person name="Cai M."/>
            <person name="Zhang X."/>
        </authorList>
    </citation>
    <scope>NUCLEOTIDE SEQUENCE [LARGE SCALE GENOMIC DNA]</scope>
    <source>
        <strain evidence="11 12">ROY-1-1-2</strain>
    </source>
</reference>
<name>A0ABX2TDC6_9PROT</name>
<dbReference type="InterPro" id="IPR020615">
    <property type="entry name" value="Thiolase_acyl_enz_int_AS"/>
</dbReference>
<dbReference type="PROSITE" id="PS00098">
    <property type="entry name" value="THIOLASE_1"/>
    <property type="match status" value="1"/>
</dbReference>
<proteinExistence type="predicted"/>
<dbReference type="Pfam" id="PF22691">
    <property type="entry name" value="Thiolase_C_1"/>
    <property type="match status" value="1"/>
</dbReference>
<keyword evidence="5" id="KW-0445">Lipid transport</keyword>
<dbReference type="CDD" id="cd00829">
    <property type="entry name" value="SCP-x_thiolase"/>
    <property type="match status" value="1"/>
</dbReference>
<dbReference type="NCBIfam" id="NF006102">
    <property type="entry name" value="PRK08256.1"/>
    <property type="match status" value="1"/>
</dbReference>
<feature type="domain" description="Thiolase C-terminal" evidence="10">
    <location>
        <begin position="264"/>
        <end position="387"/>
    </location>
</feature>
<dbReference type="InterPro" id="IPR002155">
    <property type="entry name" value="Thiolase"/>
</dbReference>
<dbReference type="InterPro" id="IPR020613">
    <property type="entry name" value="Thiolase_CS"/>
</dbReference>
<evidence type="ECO:0000256" key="2">
    <source>
        <dbReference type="ARBA" id="ARBA00012352"/>
    </source>
</evidence>
<comment type="subcellular location">
    <subcellularLocation>
        <location evidence="1">Peroxisome</location>
    </subcellularLocation>
</comment>
<gene>
    <name evidence="11" type="ORF">HND93_20300</name>
</gene>
<dbReference type="InterPro" id="IPR016039">
    <property type="entry name" value="Thiolase-like"/>
</dbReference>
<evidence type="ECO:0000313" key="11">
    <source>
        <dbReference type="EMBL" id="NYZ22062.1"/>
    </source>
</evidence>
<feature type="domain" description="Thiolase N-terminal" evidence="9">
    <location>
        <begin position="16"/>
        <end position="117"/>
    </location>
</feature>
<dbReference type="InterPro" id="IPR020616">
    <property type="entry name" value="Thiolase_N"/>
</dbReference>
<dbReference type="PIRSF" id="PIRSF000429">
    <property type="entry name" value="Ac-CoA_Ac_transf"/>
    <property type="match status" value="1"/>
</dbReference>
<dbReference type="SUPFAM" id="SSF53901">
    <property type="entry name" value="Thiolase-like"/>
    <property type="match status" value="2"/>
</dbReference>
<keyword evidence="4" id="KW-0808">Transferase</keyword>
<dbReference type="Gene3D" id="3.40.47.10">
    <property type="match status" value="1"/>
</dbReference>
<keyword evidence="7" id="KW-0576">Peroxisome</keyword>
<evidence type="ECO:0000313" key="12">
    <source>
        <dbReference type="Proteomes" id="UP000584642"/>
    </source>
</evidence>
<keyword evidence="3" id="KW-0813">Transport</keyword>
<dbReference type="Pfam" id="PF00108">
    <property type="entry name" value="Thiolase_N"/>
    <property type="match status" value="1"/>
</dbReference>
<dbReference type="PROSITE" id="PS00737">
    <property type="entry name" value="THIOLASE_2"/>
    <property type="match status" value="1"/>
</dbReference>
<evidence type="ECO:0000256" key="5">
    <source>
        <dbReference type="ARBA" id="ARBA00023055"/>
    </source>
</evidence>
<dbReference type="Proteomes" id="UP000584642">
    <property type="component" value="Unassembled WGS sequence"/>
</dbReference>
<comment type="caution">
    <text evidence="11">The sequence shown here is derived from an EMBL/GenBank/DDBJ whole genome shotgun (WGS) entry which is preliminary data.</text>
</comment>
<dbReference type="InterPro" id="IPR055140">
    <property type="entry name" value="Thiolase_C_2"/>
</dbReference>
<keyword evidence="6" id="KW-0446">Lipid-binding</keyword>
<organism evidence="11 12">
    <name type="scientific">Azospirillum oleiclasticum</name>
    <dbReference type="NCBI Taxonomy" id="2735135"/>
    <lineage>
        <taxon>Bacteria</taxon>
        <taxon>Pseudomonadati</taxon>
        <taxon>Pseudomonadota</taxon>
        <taxon>Alphaproteobacteria</taxon>
        <taxon>Rhodospirillales</taxon>
        <taxon>Azospirillaceae</taxon>
        <taxon>Azospirillum</taxon>
    </lineage>
</organism>
<dbReference type="PANTHER" id="PTHR42870">
    <property type="entry name" value="ACETYL-COA C-ACETYLTRANSFERASE"/>
    <property type="match status" value="1"/>
</dbReference>
<dbReference type="RefSeq" id="WP_180283829.1">
    <property type="nucleotide sequence ID" value="NZ_JABFDB010000014.1"/>
</dbReference>
<protein>
    <recommendedName>
        <fullName evidence="2">propanoyl-CoA C-acyltransferase</fullName>
        <ecNumber evidence="2">2.3.1.176</ecNumber>
    </recommendedName>
    <alternativeName>
        <fullName evidence="8">Propanoyl-CoA C-acyltransferase</fullName>
    </alternativeName>
</protein>
<evidence type="ECO:0000256" key="4">
    <source>
        <dbReference type="ARBA" id="ARBA00022679"/>
    </source>
</evidence>
<dbReference type="EMBL" id="JABFDB010000014">
    <property type="protein sequence ID" value="NYZ22062.1"/>
    <property type="molecule type" value="Genomic_DNA"/>
</dbReference>
<evidence type="ECO:0000256" key="3">
    <source>
        <dbReference type="ARBA" id="ARBA00022448"/>
    </source>
</evidence>
<evidence type="ECO:0000259" key="10">
    <source>
        <dbReference type="Pfam" id="PF22691"/>
    </source>
</evidence>
<evidence type="ECO:0000256" key="8">
    <source>
        <dbReference type="ARBA" id="ARBA00032316"/>
    </source>
</evidence>
<evidence type="ECO:0000256" key="7">
    <source>
        <dbReference type="ARBA" id="ARBA00023140"/>
    </source>
</evidence>